<name>A0A1J1E2S3_9FLAO</name>
<organism evidence="13 14">
    <name type="scientific">Ichthyobacterium seriolicida</name>
    <dbReference type="NCBI Taxonomy" id="242600"/>
    <lineage>
        <taxon>Bacteria</taxon>
        <taxon>Pseudomonadati</taxon>
        <taxon>Bacteroidota</taxon>
        <taxon>Flavobacteriia</taxon>
        <taxon>Flavobacteriales</taxon>
        <taxon>Ichthyobacteriaceae</taxon>
        <taxon>Ichthyobacterium</taxon>
    </lineage>
</organism>
<dbReference type="GO" id="GO:0051991">
    <property type="term" value="F:UDP-N-acetyl-D-glucosamine:N-acetylmuramoyl-L-alanyl-D-glutamyl-meso-2,6-diaminopimelyl-D-alanyl-D-alanine-diphosphoundecaprenol 4-beta-N-acetylglucosaminlytransferase activity"/>
    <property type="evidence" value="ECO:0007669"/>
    <property type="project" value="RHEA"/>
</dbReference>
<keyword evidence="4 10" id="KW-0808">Transferase</keyword>
<dbReference type="GO" id="GO:0005975">
    <property type="term" value="P:carbohydrate metabolic process"/>
    <property type="evidence" value="ECO:0007669"/>
    <property type="project" value="InterPro"/>
</dbReference>
<dbReference type="EMBL" id="AP014564">
    <property type="protein sequence ID" value="BAV95253.1"/>
    <property type="molecule type" value="Genomic_DNA"/>
</dbReference>
<evidence type="ECO:0000256" key="8">
    <source>
        <dbReference type="ARBA" id="ARBA00023306"/>
    </source>
</evidence>
<dbReference type="SUPFAM" id="SSF53756">
    <property type="entry name" value="UDP-Glycosyltransferase/glycogen phosphorylase"/>
    <property type="match status" value="1"/>
</dbReference>
<keyword evidence="6 10" id="KW-0573">Peptidoglycan synthesis</keyword>
<dbReference type="GO" id="GO:0005886">
    <property type="term" value="C:plasma membrane"/>
    <property type="evidence" value="ECO:0007669"/>
    <property type="project" value="UniProtKB-SubCell"/>
</dbReference>
<keyword evidence="5 10" id="KW-0133">Cell shape</keyword>
<evidence type="ECO:0000259" key="12">
    <source>
        <dbReference type="Pfam" id="PF04101"/>
    </source>
</evidence>
<dbReference type="GO" id="GO:0009252">
    <property type="term" value="P:peptidoglycan biosynthetic process"/>
    <property type="evidence" value="ECO:0007669"/>
    <property type="project" value="UniProtKB-UniRule"/>
</dbReference>
<dbReference type="AlphaFoldDB" id="A0A1J1E2S3"/>
<comment type="function">
    <text evidence="10">Cell wall formation. Catalyzes the transfer of a GlcNAc subunit on undecaprenyl-pyrophosphoryl-MurNAc-pentapeptide (lipid intermediate I) to form undecaprenyl-pyrophosphoryl-MurNAc-(pentapeptide)GlcNAc (lipid intermediate II).</text>
</comment>
<keyword evidence="2 10" id="KW-0132">Cell division</keyword>
<dbReference type="UniPathway" id="UPA00219"/>
<dbReference type="PANTHER" id="PTHR21015">
    <property type="entry name" value="UDP-N-ACETYLGLUCOSAMINE--N-ACETYLMURAMYL-(PENTAPEPTIDE) PYROPHOSPHORYL-UNDECAPRENOL N-ACETYLGLUCOSAMINE TRANSFERASE 1"/>
    <property type="match status" value="1"/>
</dbReference>
<evidence type="ECO:0000256" key="4">
    <source>
        <dbReference type="ARBA" id="ARBA00022679"/>
    </source>
</evidence>
<dbReference type="InterPro" id="IPR006009">
    <property type="entry name" value="GlcNAc_MurG"/>
</dbReference>
<proteinExistence type="inferred from homology"/>
<dbReference type="OrthoDB" id="9808936at2"/>
<comment type="pathway">
    <text evidence="10">Cell wall biogenesis; peptidoglycan biosynthesis.</text>
</comment>
<evidence type="ECO:0000256" key="7">
    <source>
        <dbReference type="ARBA" id="ARBA00023136"/>
    </source>
</evidence>
<feature type="domain" description="Glycosyltransferase family 28 N-terminal" evidence="11">
    <location>
        <begin position="9"/>
        <end position="146"/>
    </location>
</feature>
<keyword evidence="7 10" id="KW-0472">Membrane</keyword>
<feature type="binding site" evidence="10">
    <location>
        <position position="297"/>
    </location>
    <ligand>
        <name>UDP-N-acetyl-alpha-D-glucosamine</name>
        <dbReference type="ChEBI" id="CHEBI:57705"/>
    </ligand>
</feature>
<dbReference type="Proteomes" id="UP000243197">
    <property type="component" value="Chromosome"/>
</dbReference>
<comment type="subcellular location">
    <subcellularLocation>
        <location evidence="10">Cell membrane</location>
        <topology evidence="10">Peripheral membrane protein</topology>
        <orientation evidence="10">Cytoplasmic side</orientation>
    </subcellularLocation>
</comment>
<dbReference type="InterPro" id="IPR007235">
    <property type="entry name" value="Glyco_trans_28_C"/>
</dbReference>
<evidence type="ECO:0000313" key="13">
    <source>
        <dbReference type="EMBL" id="BAV95253.1"/>
    </source>
</evidence>
<evidence type="ECO:0000256" key="6">
    <source>
        <dbReference type="ARBA" id="ARBA00022984"/>
    </source>
</evidence>
<keyword evidence="9 10" id="KW-0961">Cell wall biogenesis/degradation</keyword>
<dbReference type="HAMAP" id="MF_00033">
    <property type="entry name" value="MurG"/>
    <property type="match status" value="1"/>
</dbReference>
<dbReference type="KEGG" id="ise:JBKA6_1240"/>
<feature type="binding site" evidence="10">
    <location>
        <position position="170"/>
    </location>
    <ligand>
        <name>UDP-N-acetyl-alpha-D-glucosamine</name>
        <dbReference type="ChEBI" id="CHEBI:57705"/>
    </ligand>
</feature>
<sequence>MSNKSIRLLLSGGGTGGHIYPAVSIANQLKSISPESDILFVGSYGKMEMKKIPLEGYEIKGLWISGLQRKDFYKNLLLPIKLMVSVFRSFFILRSFGPDVVVGTGGYASGPILFAAYLLGIPTLIQEQNSYPGITNKFLGKIVSSICVAYRNLDLFFPKEKIIITGNPIRSEIINTNVDKSKAFDYFGLDKNLKTVLILGGSLGARAINEIIRDNLNWFSKENIQLIWQTGKSYFENYKEYEGKSVKVYKFLSRMDLAYSCSDIVISRAGAITLSELIGVKKASIIIPSPNVAEDHQTKNAEALCRDKAAVMIKEKDLQKSFITELDDLISDSEKIEQIENNLSNIAIPNSAKRIVDEILKLSKK</sequence>
<keyword evidence="3 10" id="KW-0328">Glycosyltransferase</keyword>
<feature type="binding site" evidence="10">
    <location>
        <begin position="15"/>
        <end position="17"/>
    </location>
    <ligand>
        <name>UDP-N-acetyl-alpha-D-glucosamine</name>
        <dbReference type="ChEBI" id="CHEBI:57705"/>
    </ligand>
</feature>
<keyword evidence="8 10" id="KW-0131">Cell cycle</keyword>
<reference evidence="13 14" key="1">
    <citation type="submission" date="2014-03" db="EMBL/GenBank/DDBJ databases">
        <title>complete genome sequence of Flavobacteriaceae bacterium JBKA-6.</title>
        <authorList>
            <person name="Takano T."/>
            <person name="Nakamura Y."/>
            <person name="Takuma S."/>
            <person name="Yasuike M."/>
            <person name="Matsuyama T."/>
            <person name="Sakai T."/>
            <person name="Fujiwara A."/>
            <person name="Kimoto K."/>
            <person name="Fukuda Y."/>
            <person name="Kondo H."/>
            <person name="Hirono I."/>
            <person name="Nakayasu C."/>
        </authorList>
    </citation>
    <scope>NUCLEOTIDE SEQUENCE [LARGE SCALE GENOMIC DNA]</scope>
    <source>
        <strain evidence="13 14">JBKA-6</strain>
    </source>
</reference>
<dbReference type="InterPro" id="IPR004276">
    <property type="entry name" value="GlycoTrans_28_N"/>
</dbReference>
<accession>A0A1J1E2S3</accession>
<evidence type="ECO:0000313" key="14">
    <source>
        <dbReference type="Proteomes" id="UP000243197"/>
    </source>
</evidence>
<dbReference type="RefSeq" id="WP_096686895.1">
    <property type="nucleotide sequence ID" value="NZ_AP014564.1"/>
</dbReference>
<dbReference type="Pfam" id="PF03033">
    <property type="entry name" value="Glyco_transf_28"/>
    <property type="match status" value="1"/>
</dbReference>
<comment type="caution">
    <text evidence="10">Lacks conserved residue(s) required for the propagation of feature annotation.</text>
</comment>
<evidence type="ECO:0000256" key="10">
    <source>
        <dbReference type="HAMAP-Rule" id="MF_00033"/>
    </source>
</evidence>
<evidence type="ECO:0000256" key="3">
    <source>
        <dbReference type="ARBA" id="ARBA00022676"/>
    </source>
</evidence>
<comment type="catalytic activity">
    <reaction evidence="10">
        <text>di-trans,octa-cis-undecaprenyl diphospho-N-acetyl-alpha-D-muramoyl-L-alanyl-D-glutamyl-meso-2,6-diaminopimeloyl-D-alanyl-D-alanine + UDP-N-acetyl-alpha-D-glucosamine = di-trans,octa-cis-undecaprenyl diphospho-[N-acetyl-alpha-D-glucosaminyl-(1-&gt;4)]-N-acetyl-alpha-D-muramoyl-L-alanyl-D-glutamyl-meso-2,6-diaminopimeloyl-D-alanyl-D-alanine + UDP + H(+)</text>
        <dbReference type="Rhea" id="RHEA:31227"/>
        <dbReference type="ChEBI" id="CHEBI:15378"/>
        <dbReference type="ChEBI" id="CHEBI:57705"/>
        <dbReference type="ChEBI" id="CHEBI:58223"/>
        <dbReference type="ChEBI" id="CHEBI:61387"/>
        <dbReference type="ChEBI" id="CHEBI:61388"/>
        <dbReference type="EC" id="2.4.1.227"/>
    </reaction>
</comment>
<evidence type="ECO:0000256" key="2">
    <source>
        <dbReference type="ARBA" id="ARBA00022618"/>
    </source>
</evidence>
<gene>
    <name evidence="10" type="primary">murG</name>
    <name evidence="13" type="ORF">JBKA6_1240</name>
</gene>
<feature type="domain" description="Glycosyl transferase family 28 C-terminal" evidence="12">
    <location>
        <begin position="195"/>
        <end position="342"/>
    </location>
</feature>
<keyword evidence="1 10" id="KW-1003">Cell membrane</keyword>
<keyword evidence="14" id="KW-1185">Reference proteome</keyword>
<feature type="binding site" evidence="10">
    <location>
        <position position="129"/>
    </location>
    <ligand>
        <name>UDP-N-acetyl-alpha-D-glucosamine</name>
        <dbReference type="ChEBI" id="CHEBI:57705"/>
    </ligand>
</feature>
<evidence type="ECO:0000259" key="11">
    <source>
        <dbReference type="Pfam" id="PF03033"/>
    </source>
</evidence>
<dbReference type="EC" id="2.4.1.227" evidence="10"/>
<dbReference type="Gene3D" id="3.40.50.2000">
    <property type="entry name" value="Glycogen Phosphorylase B"/>
    <property type="match status" value="2"/>
</dbReference>
<dbReference type="PANTHER" id="PTHR21015:SF22">
    <property type="entry name" value="GLYCOSYLTRANSFERASE"/>
    <property type="match status" value="1"/>
</dbReference>
<feature type="binding site" evidence="10">
    <location>
        <position position="202"/>
    </location>
    <ligand>
        <name>UDP-N-acetyl-alpha-D-glucosamine</name>
        <dbReference type="ChEBI" id="CHEBI:57705"/>
    </ligand>
</feature>
<protein>
    <recommendedName>
        <fullName evidence="10">UDP-N-acetylglucosamine--N-acetylmuramyl-(pentapeptide) pyrophosphoryl-undecaprenol N-acetylglucosamine transferase</fullName>
        <ecNumber evidence="10">2.4.1.227</ecNumber>
    </recommendedName>
    <alternativeName>
        <fullName evidence="10">Undecaprenyl-PP-MurNAc-pentapeptide-UDPGlcNAc GlcNAc transferase</fullName>
    </alternativeName>
</protein>
<dbReference type="GO" id="GO:0008360">
    <property type="term" value="P:regulation of cell shape"/>
    <property type="evidence" value="ECO:0007669"/>
    <property type="project" value="UniProtKB-KW"/>
</dbReference>
<evidence type="ECO:0000256" key="5">
    <source>
        <dbReference type="ARBA" id="ARBA00022960"/>
    </source>
</evidence>
<dbReference type="GO" id="GO:0050511">
    <property type="term" value="F:undecaprenyldiphospho-muramoylpentapeptide beta-N-acetylglucosaminyltransferase activity"/>
    <property type="evidence" value="ECO:0007669"/>
    <property type="project" value="UniProtKB-UniRule"/>
</dbReference>
<dbReference type="NCBIfam" id="TIGR01133">
    <property type="entry name" value="murG"/>
    <property type="match status" value="1"/>
</dbReference>
<dbReference type="Pfam" id="PF04101">
    <property type="entry name" value="Glyco_tran_28_C"/>
    <property type="match status" value="1"/>
</dbReference>
<comment type="similarity">
    <text evidence="10">Belongs to the glycosyltransferase 28 family. MurG subfamily.</text>
</comment>
<dbReference type="GO" id="GO:0051301">
    <property type="term" value="P:cell division"/>
    <property type="evidence" value="ECO:0007669"/>
    <property type="project" value="UniProtKB-KW"/>
</dbReference>
<evidence type="ECO:0000256" key="9">
    <source>
        <dbReference type="ARBA" id="ARBA00023316"/>
    </source>
</evidence>
<evidence type="ECO:0000256" key="1">
    <source>
        <dbReference type="ARBA" id="ARBA00022475"/>
    </source>
</evidence>
<dbReference type="CDD" id="cd03785">
    <property type="entry name" value="GT28_MurG"/>
    <property type="match status" value="1"/>
</dbReference>
<dbReference type="GO" id="GO:0071555">
    <property type="term" value="P:cell wall organization"/>
    <property type="evidence" value="ECO:0007669"/>
    <property type="project" value="UniProtKB-KW"/>
</dbReference>